<protein>
    <submittedName>
        <fullName evidence="4">Uncharacterized protein</fullName>
    </submittedName>
</protein>
<gene>
    <name evidence="4" type="ORF">F0562_011251</name>
</gene>
<evidence type="ECO:0000256" key="3">
    <source>
        <dbReference type="ARBA" id="ARBA00023242"/>
    </source>
</evidence>
<dbReference type="GO" id="GO:0017056">
    <property type="term" value="F:structural constituent of nuclear pore"/>
    <property type="evidence" value="ECO:0007669"/>
    <property type="project" value="InterPro"/>
</dbReference>
<dbReference type="PANTHER" id="PTHR13405:SF11">
    <property type="entry name" value="NUCLEAR PORE COMPLEX PROTEIN NUP133"/>
    <property type="match status" value="1"/>
</dbReference>
<proteinExistence type="predicted"/>
<dbReference type="GO" id="GO:0031080">
    <property type="term" value="C:nuclear pore outer ring"/>
    <property type="evidence" value="ECO:0007669"/>
    <property type="project" value="TreeGrafter"/>
</dbReference>
<organism evidence="4 5">
    <name type="scientific">Nyssa sinensis</name>
    <dbReference type="NCBI Taxonomy" id="561372"/>
    <lineage>
        <taxon>Eukaryota</taxon>
        <taxon>Viridiplantae</taxon>
        <taxon>Streptophyta</taxon>
        <taxon>Embryophyta</taxon>
        <taxon>Tracheophyta</taxon>
        <taxon>Spermatophyta</taxon>
        <taxon>Magnoliopsida</taxon>
        <taxon>eudicotyledons</taxon>
        <taxon>Gunneridae</taxon>
        <taxon>Pentapetalae</taxon>
        <taxon>asterids</taxon>
        <taxon>Cornales</taxon>
        <taxon>Nyssaceae</taxon>
        <taxon>Nyssa</taxon>
    </lineage>
</organism>
<keyword evidence="2" id="KW-0813">Transport</keyword>
<keyword evidence="3" id="KW-0539">Nucleus</keyword>
<evidence type="ECO:0000313" key="4">
    <source>
        <dbReference type="EMBL" id="KAA8524828.1"/>
    </source>
</evidence>
<accession>A0A5J5A4F3</accession>
<dbReference type="GO" id="GO:0000972">
    <property type="term" value="P:transcription-dependent tethering of RNA polymerase II gene DNA at nuclear periphery"/>
    <property type="evidence" value="ECO:0007669"/>
    <property type="project" value="TreeGrafter"/>
</dbReference>
<dbReference type="GO" id="GO:0016973">
    <property type="term" value="P:poly(A)+ mRNA export from nucleus"/>
    <property type="evidence" value="ECO:0007669"/>
    <property type="project" value="TreeGrafter"/>
</dbReference>
<sequence length="147" mass="16397">MKKNIMSKIEKEESSILPCPNPMSIQDALGSKPQRRAGSGIGMGFLLSEGWSDEETLQILRETTLFKASSRCYGPEAETFEGGFDEVLPLRQEKLDLPTLRNMGSCVETILMQHKDFPDAEKLMLTAVMLGIAKDDTRVEKDPSLME</sequence>
<dbReference type="PANTHER" id="PTHR13405">
    <property type="entry name" value="NUCLEAR PORE COMPLEX PROTEIN NUP133"/>
    <property type="match status" value="1"/>
</dbReference>
<dbReference type="AlphaFoldDB" id="A0A5J5A4F3"/>
<evidence type="ECO:0000313" key="5">
    <source>
        <dbReference type="Proteomes" id="UP000325577"/>
    </source>
</evidence>
<name>A0A5J5A4F3_9ASTE</name>
<dbReference type="InterPro" id="IPR037624">
    <property type="entry name" value="Nup133-like"/>
</dbReference>
<evidence type="ECO:0000256" key="1">
    <source>
        <dbReference type="ARBA" id="ARBA00004123"/>
    </source>
</evidence>
<dbReference type="OrthoDB" id="1733769at2759"/>
<comment type="subcellular location">
    <subcellularLocation>
        <location evidence="1">Nucleus</location>
    </subcellularLocation>
</comment>
<reference evidence="4 5" key="1">
    <citation type="submission" date="2019-09" db="EMBL/GenBank/DDBJ databases">
        <title>A chromosome-level genome assembly of the Chinese tupelo Nyssa sinensis.</title>
        <authorList>
            <person name="Yang X."/>
            <person name="Kang M."/>
            <person name="Yang Y."/>
            <person name="Xiong H."/>
            <person name="Wang M."/>
            <person name="Zhang Z."/>
            <person name="Wang Z."/>
            <person name="Wu H."/>
            <person name="Ma T."/>
            <person name="Liu J."/>
            <person name="Xi Z."/>
        </authorList>
    </citation>
    <scope>NUCLEOTIDE SEQUENCE [LARGE SCALE GENOMIC DNA]</scope>
    <source>
        <strain evidence="4">J267</strain>
        <tissue evidence="4">Leaf</tissue>
    </source>
</reference>
<evidence type="ECO:0000256" key="2">
    <source>
        <dbReference type="ARBA" id="ARBA00022448"/>
    </source>
</evidence>
<dbReference type="GO" id="GO:0006606">
    <property type="term" value="P:protein import into nucleus"/>
    <property type="evidence" value="ECO:0007669"/>
    <property type="project" value="TreeGrafter"/>
</dbReference>
<dbReference type="EMBL" id="CM018047">
    <property type="protein sequence ID" value="KAA8524828.1"/>
    <property type="molecule type" value="Genomic_DNA"/>
</dbReference>
<dbReference type="Proteomes" id="UP000325577">
    <property type="component" value="Linkage Group LG4"/>
</dbReference>
<keyword evidence="5" id="KW-1185">Reference proteome</keyword>